<evidence type="ECO:0000313" key="6">
    <source>
        <dbReference type="EMBL" id="MFC3193576.1"/>
    </source>
</evidence>
<dbReference type="SUPFAM" id="SSF49464">
    <property type="entry name" value="Carboxypeptidase regulatory domain-like"/>
    <property type="match status" value="1"/>
</dbReference>
<organism evidence="6 7">
    <name type="scientific">Marinicella sediminis</name>
    <dbReference type="NCBI Taxonomy" id="1792834"/>
    <lineage>
        <taxon>Bacteria</taxon>
        <taxon>Pseudomonadati</taxon>
        <taxon>Pseudomonadota</taxon>
        <taxon>Gammaproteobacteria</taxon>
        <taxon>Lysobacterales</taxon>
        <taxon>Marinicellaceae</taxon>
        <taxon>Marinicella</taxon>
    </lineage>
</organism>
<evidence type="ECO:0000259" key="5">
    <source>
        <dbReference type="PROSITE" id="PS52035"/>
    </source>
</evidence>
<dbReference type="PROSITE" id="PS52035">
    <property type="entry name" value="PEPTIDASE_M14"/>
    <property type="match status" value="1"/>
</dbReference>
<evidence type="ECO:0000256" key="1">
    <source>
        <dbReference type="ARBA" id="ARBA00001947"/>
    </source>
</evidence>
<gene>
    <name evidence="6" type="ORF">ACFODZ_04880</name>
</gene>
<comment type="similarity">
    <text evidence="2 3">Belongs to the peptidase M14 family.</text>
</comment>
<comment type="caution">
    <text evidence="6">The sequence shown here is derived from an EMBL/GenBank/DDBJ whole genome shotgun (WGS) entry which is preliminary data.</text>
</comment>
<evidence type="ECO:0000256" key="3">
    <source>
        <dbReference type="PROSITE-ProRule" id="PRU01379"/>
    </source>
</evidence>
<reference evidence="7" key="1">
    <citation type="journal article" date="2019" name="Int. J. Syst. Evol. Microbiol.">
        <title>The Global Catalogue of Microorganisms (GCM) 10K type strain sequencing project: providing services to taxonomists for standard genome sequencing and annotation.</title>
        <authorList>
            <consortium name="The Broad Institute Genomics Platform"/>
            <consortium name="The Broad Institute Genome Sequencing Center for Infectious Disease"/>
            <person name="Wu L."/>
            <person name="Ma J."/>
        </authorList>
    </citation>
    <scope>NUCLEOTIDE SEQUENCE [LARGE SCALE GENOMIC DNA]</scope>
    <source>
        <strain evidence="7">KCTC 42953</strain>
    </source>
</reference>
<feature type="signal peptide" evidence="4">
    <location>
        <begin position="1"/>
        <end position="22"/>
    </location>
</feature>
<comment type="cofactor">
    <cofactor evidence="1">
        <name>Zn(2+)</name>
        <dbReference type="ChEBI" id="CHEBI:29105"/>
    </cofactor>
</comment>
<keyword evidence="4" id="KW-0732">Signal</keyword>
<keyword evidence="6" id="KW-0121">Carboxypeptidase</keyword>
<keyword evidence="6" id="KW-0645">Protease</keyword>
<dbReference type="EMBL" id="JBHRTS010000002">
    <property type="protein sequence ID" value="MFC3193576.1"/>
    <property type="molecule type" value="Genomic_DNA"/>
</dbReference>
<feature type="domain" description="Peptidase M14" evidence="5">
    <location>
        <begin position="116"/>
        <end position="438"/>
    </location>
</feature>
<dbReference type="Proteomes" id="UP001595533">
    <property type="component" value="Unassembled WGS sequence"/>
</dbReference>
<feature type="chain" id="PRO_5046751992" evidence="4">
    <location>
        <begin position="23"/>
        <end position="846"/>
    </location>
</feature>
<evidence type="ECO:0000256" key="2">
    <source>
        <dbReference type="ARBA" id="ARBA00005988"/>
    </source>
</evidence>
<protein>
    <submittedName>
        <fullName evidence="6">M14 family zinc carboxypeptidase</fullName>
    </submittedName>
</protein>
<dbReference type="Pfam" id="PF00246">
    <property type="entry name" value="Peptidase_M14"/>
    <property type="match status" value="1"/>
</dbReference>
<dbReference type="GO" id="GO:0004180">
    <property type="term" value="F:carboxypeptidase activity"/>
    <property type="evidence" value="ECO:0007669"/>
    <property type="project" value="UniProtKB-KW"/>
</dbReference>
<dbReference type="InterPro" id="IPR000834">
    <property type="entry name" value="Peptidase_M14"/>
</dbReference>
<accession>A0ABV7J5Z0</accession>
<dbReference type="PANTHER" id="PTHR11705:SF119">
    <property type="entry name" value="OS02G0119300 PROTEIN"/>
    <property type="match status" value="1"/>
</dbReference>
<dbReference type="InterPro" id="IPR008969">
    <property type="entry name" value="CarboxyPept-like_regulatory"/>
</dbReference>
<name>A0ABV7J5Z0_9GAMM</name>
<dbReference type="Gene3D" id="2.60.40.1120">
    <property type="entry name" value="Carboxypeptidase-like, regulatory domain"/>
    <property type="match status" value="1"/>
</dbReference>
<dbReference type="RefSeq" id="WP_077410496.1">
    <property type="nucleotide sequence ID" value="NZ_JBHRTS010000002.1"/>
</dbReference>
<dbReference type="SUPFAM" id="SSF53187">
    <property type="entry name" value="Zn-dependent exopeptidases"/>
    <property type="match status" value="1"/>
</dbReference>
<evidence type="ECO:0000313" key="7">
    <source>
        <dbReference type="Proteomes" id="UP001595533"/>
    </source>
</evidence>
<proteinExistence type="inferred from homology"/>
<dbReference type="PANTHER" id="PTHR11705">
    <property type="entry name" value="PROTEASE FAMILY M14 CARBOXYPEPTIDASE A,B"/>
    <property type="match status" value="1"/>
</dbReference>
<dbReference type="Gene3D" id="2.60.120.260">
    <property type="entry name" value="Galactose-binding domain-like"/>
    <property type="match status" value="1"/>
</dbReference>
<keyword evidence="7" id="KW-1185">Reference proteome</keyword>
<dbReference type="Gene3D" id="3.40.630.10">
    <property type="entry name" value="Zn peptidases"/>
    <property type="match status" value="1"/>
</dbReference>
<keyword evidence="6" id="KW-0378">Hydrolase</keyword>
<feature type="active site" description="Proton donor/acceptor" evidence="3">
    <location>
        <position position="401"/>
    </location>
</feature>
<sequence>MTKTAQIQLISLLLMTPALSTASQNPSEWPDNPPWVVMADYPDKASVLDLKEDIDFWKLDEKNKTVLLMVKSHQELNQLKSLGFRLRLSQPQMDKHLKLLHNERSNNIRTIDNFPCYRTVQETYDAMANMASTYPDLVSLVDIGDSWHKETPGGDAGYDMQVVKITNQNLPLNDKPVLYAMGSIHAREYPPAELVTRFAEYLLSQYGQDADVTWLVDYHEIHLLLQGNPDGRTIAQTEPFANQRKNMNENHCLNGNQQGVDMNRNFLFRWNEGTGSSDNDCSQVFRGESAVSEPETEAINEYIKTLFPDDRPDDLVTPAPLTKPGVYLDIHNVAELILFPFGYANGAGQAPNHDQLMTLARRMAYYSNYRPEQSNATLGGADGASDDNAYGTLGVAAYTIELGEGDFYSSCDAFENTIYPDNLPALIYAAKASRMPYVLASGPDVTNLPDTPVQVETGGAFVIAGTATDLQFNSSNGSEPTHNITAVNAYLAMPSWDGTATAVSLSASDGNFNSKTENFNGTVATAGLSEGRYTLWLEATDATGTTGVPSAVFVDVIDPANIGTVSGQVTDALTGAPVAQALLSYAGIQDSTDQQGQYSIQTAATTSDLNISKLGYFSQSLAAVQTTGGLVTNRNIVLQPVCEQSLLADDVDDYANINEAISEGGWSVDPPLGSNDFRVETGDDHSTGSANSFVSTNEAVVTDKSLMTIAMTLPVQAELQFWHKHQFESGNADYDGGVIEISTNAGTDWQDLGSYITQNGYNGTLSGGFDNPLGGRQAFTGSLGVFTEVKVDLAAFANESVMIRWRMGTDNTQGAGDWKIDDVHITAAGVCELSDLIFIDGFNAQP</sequence>
<evidence type="ECO:0000256" key="4">
    <source>
        <dbReference type="SAM" id="SignalP"/>
    </source>
</evidence>
<dbReference type="SMART" id="SM00631">
    <property type="entry name" value="Zn_pept"/>
    <property type="match status" value="1"/>
</dbReference>